<accession>A0A9D4ECY6</accession>
<evidence type="ECO:0000313" key="3">
    <source>
        <dbReference type="EMBL" id="KAH3775980.1"/>
    </source>
</evidence>
<evidence type="ECO:0000256" key="2">
    <source>
        <dbReference type="SAM" id="Phobius"/>
    </source>
</evidence>
<reference evidence="3" key="1">
    <citation type="journal article" date="2019" name="bioRxiv">
        <title>The Genome of the Zebra Mussel, Dreissena polymorpha: A Resource for Invasive Species Research.</title>
        <authorList>
            <person name="McCartney M.A."/>
            <person name="Auch B."/>
            <person name="Kono T."/>
            <person name="Mallez S."/>
            <person name="Zhang Y."/>
            <person name="Obille A."/>
            <person name="Becker A."/>
            <person name="Abrahante J.E."/>
            <person name="Garbe J."/>
            <person name="Badalamenti J.P."/>
            <person name="Herman A."/>
            <person name="Mangelson H."/>
            <person name="Liachko I."/>
            <person name="Sullivan S."/>
            <person name="Sone E.D."/>
            <person name="Koren S."/>
            <person name="Silverstein K.A.T."/>
            <person name="Beckman K.B."/>
            <person name="Gohl D.M."/>
        </authorList>
    </citation>
    <scope>NUCLEOTIDE SEQUENCE</scope>
    <source>
        <strain evidence="3">Duluth1</strain>
        <tissue evidence="3">Whole animal</tissue>
    </source>
</reference>
<organism evidence="3 4">
    <name type="scientific">Dreissena polymorpha</name>
    <name type="common">Zebra mussel</name>
    <name type="synonym">Mytilus polymorpha</name>
    <dbReference type="NCBI Taxonomy" id="45954"/>
    <lineage>
        <taxon>Eukaryota</taxon>
        <taxon>Metazoa</taxon>
        <taxon>Spiralia</taxon>
        <taxon>Lophotrochozoa</taxon>
        <taxon>Mollusca</taxon>
        <taxon>Bivalvia</taxon>
        <taxon>Autobranchia</taxon>
        <taxon>Heteroconchia</taxon>
        <taxon>Euheterodonta</taxon>
        <taxon>Imparidentia</taxon>
        <taxon>Neoheterodontei</taxon>
        <taxon>Myida</taxon>
        <taxon>Dreissenoidea</taxon>
        <taxon>Dreissenidae</taxon>
        <taxon>Dreissena</taxon>
    </lineage>
</organism>
<dbReference type="EMBL" id="JAIWYP010000009">
    <property type="protein sequence ID" value="KAH3775980.1"/>
    <property type="molecule type" value="Genomic_DNA"/>
</dbReference>
<keyword evidence="2" id="KW-0812">Transmembrane</keyword>
<dbReference type="AlphaFoldDB" id="A0A9D4ECY6"/>
<feature type="transmembrane region" description="Helical" evidence="2">
    <location>
        <begin position="108"/>
        <end position="132"/>
    </location>
</feature>
<evidence type="ECO:0000313" key="4">
    <source>
        <dbReference type="Proteomes" id="UP000828390"/>
    </source>
</evidence>
<proteinExistence type="predicted"/>
<gene>
    <name evidence="3" type="ORF">DPMN_177391</name>
</gene>
<keyword evidence="2" id="KW-0472">Membrane</keyword>
<feature type="transmembrane region" description="Helical" evidence="2">
    <location>
        <begin position="52"/>
        <end position="77"/>
    </location>
</feature>
<dbReference type="Proteomes" id="UP000828390">
    <property type="component" value="Unassembled WGS sequence"/>
</dbReference>
<name>A0A9D4ECY6_DREPO</name>
<feature type="transmembrane region" description="Helical" evidence="2">
    <location>
        <begin position="144"/>
        <end position="165"/>
    </location>
</feature>
<sequence length="206" mass="22892">MENAFERKEHRQGFINGFRIFAAFMFVTGFLQLFFGFYCIGLQSPEVVSGTVPYYIGSIISGFSAMVPTLVCVALYYKGTDTEVQKQEKMTVHAIQTTVKFLLYSSPIVVTLVLFSVIITACFGLCVAKCSYSSKIDMNFGMSAYLLALEGFGLFTILGNALLSWKTCAYLRIETLCHRIDAPAEVDTESEVKSDENLSESETDQS</sequence>
<feature type="compositionally biased region" description="Acidic residues" evidence="1">
    <location>
        <begin position="197"/>
        <end position="206"/>
    </location>
</feature>
<feature type="transmembrane region" description="Helical" evidence="2">
    <location>
        <begin position="20"/>
        <end position="40"/>
    </location>
</feature>
<comment type="caution">
    <text evidence="3">The sequence shown here is derived from an EMBL/GenBank/DDBJ whole genome shotgun (WGS) entry which is preliminary data.</text>
</comment>
<keyword evidence="4" id="KW-1185">Reference proteome</keyword>
<reference evidence="3" key="2">
    <citation type="submission" date="2020-11" db="EMBL/GenBank/DDBJ databases">
        <authorList>
            <person name="McCartney M.A."/>
            <person name="Auch B."/>
            <person name="Kono T."/>
            <person name="Mallez S."/>
            <person name="Becker A."/>
            <person name="Gohl D.M."/>
            <person name="Silverstein K.A.T."/>
            <person name="Koren S."/>
            <person name="Bechman K.B."/>
            <person name="Herman A."/>
            <person name="Abrahante J.E."/>
            <person name="Garbe J."/>
        </authorList>
    </citation>
    <scope>NUCLEOTIDE SEQUENCE</scope>
    <source>
        <strain evidence="3">Duluth1</strain>
        <tissue evidence="3">Whole animal</tissue>
    </source>
</reference>
<protein>
    <submittedName>
        <fullName evidence="3">Uncharacterized protein</fullName>
    </submittedName>
</protein>
<evidence type="ECO:0000256" key="1">
    <source>
        <dbReference type="SAM" id="MobiDB-lite"/>
    </source>
</evidence>
<keyword evidence="2" id="KW-1133">Transmembrane helix</keyword>
<feature type="region of interest" description="Disordered" evidence="1">
    <location>
        <begin position="187"/>
        <end position="206"/>
    </location>
</feature>